<proteinExistence type="predicted"/>
<protein>
    <submittedName>
        <fullName evidence="2">Osmotically-inducible protein OsmY</fullName>
    </submittedName>
</protein>
<feature type="domain" description="BON" evidence="1">
    <location>
        <begin position="21"/>
        <end position="89"/>
    </location>
</feature>
<dbReference type="PROSITE" id="PS50914">
    <property type="entry name" value="BON"/>
    <property type="match status" value="1"/>
</dbReference>
<dbReference type="RefSeq" id="WP_354557514.1">
    <property type="nucleotide sequence ID" value="NZ_JBEPMB010000005.1"/>
</dbReference>
<dbReference type="InterPro" id="IPR007055">
    <property type="entry name" value="BON_dom"/>
</dbReference>
<reference evidence="2 3" key="1">
    <citation type="submission" date="2024-06" db="EMBL/GenBank/DDBJ databases">
        <title>Genomic Encyclopedia of Type Strains, Phase IV (KMG-IV): sequencing the most valuable type-strain genomes for metagenomic binning, comparative biology and taxonomic classification.</title>
        <authorList>
            <person name="Goeker M."/>
        </authorList>
    </citation>
    <scope>NUCLEOTIDE SEQUENCE [LARGE SCALE GENOMIC DNA]</scope>
    <source>
        <strain evidence="2 3">DSM 29780</strain>
    </source>
</reference>
<evidence type="ECO:0000313" key="2">
    <source>
        <dbReference type="EMBL" id="MET3615030.1"/>
    </source>
</evidence>
<gene>
    <name evidence="2" type="ORF">ABID16_003373</name>
</gene>
<dbReference type="Gene3D" id="3.30.1340.30">
    <property type="match status" value="1"/>
</dbReference>
<dbReference type="Pfam" id="PF04972">
    <property type="entry name" value="BON"/>
    <property type="match status" value="1"/>
</dbReference>
<sequence>MVHKPRRNHDTLAEVEVLHPVEAGLETLVASLLATSGSVDASGVTVTALGRRIRLAGYVHSIEEIERCTEIALSLNGVEAVDNDIGLQRGEETSDPV</sequence>
<comment type="caution">
    <text evidence="2">The sequence shown here is derived from an EMBL/GenBank/DDBJ whole genome shotgun (WGS) entry which is preliminary data.</text>
</comment>
<name>A0ABV2J2N1_9HYPH</name>
<dbReference type="EMBL" id="JBEPMB010000005">
    <property type="protein sequence ID" value="MET3615030.1"/>
    <property type="molecule type" value="Genomic_DNA"/>
</dbReference>
<evidence type="ECO:0000313" key="3">
    <source>
        <dbReference type="Proteomes" id="UP001549047"/>
    </source>
</evidence>
<keyword evidence="3" id="KW-1185">Reference proteome</keyword>
<dbReference type="Proteomes" id="UP001549047">
    <property type="component" value="Unassembled WGS sequence"/>
</dbReference>
<organism evidence="2 3">
    <name type="scientific">Rhizobium aquaticum</name>
    <dbReference type="NCBI Taxonomy" id="1549636"/>
    <lineage>
        <taxon>Bacteria</taxon>
        <taxon>Pseudomonadati</taxon>
        <taxon>Pseudomonadota</taxon>
        <taxon>Alphaproteobacteria</taxon>
        <taxon>Hyphomicrobiales</taxon>
        <taxon>Rhizobiaceae</taxon>
        <taxon>Rhizobium/Agrobacterium group</taxon>
        <taxon>Rhizobium</taxon>
    </lineage>
</organism>
<evidence type="ECO:0000259" key="1">
    <source>
        <dbReference type="PROSITE" id="PS50914"/>
    </source>
</evidence>
<accession>A0ABV2J2N1</accession>